<name>A0A2S9QRJ3_9MICO</name>
<keyword evidence="4" id="KW-1185">Reference proteome</keyword>
<keyword evidence="1" id="KW-1133">Transmembrane helix</keyword>
<dbReference type="Proteomes" id="UP000238650">
    <property type="component" value="Unassembled WGS sequence"/>
</dbReference>
<dbReference type="OrthoDB" id="3826692at2"/>
<dbReference type="EMBL" id="MWZD01000013">
    <property type="protein sequence ID" value="PRI12209.1"/>
    <property type="molecule type" value="Genomic_DNA"/>
</dbReference>
<protein>
    <recommendedName>
        <fullName evidence="2">PH domain-containing protein</fullName>
    </recommendedName>
</protein>
<organism evidence="3 4">
    <name type="scientific">Leucobacter massiliensis</name>
    <dbReference type="NCBI Taxonomy" id="1686285"/>
    <lineage>
        <taxon>Bacteria</taxon>
        <taxon>Bacillati</taxon>
        <taxon>Actinomycetota</taxon>
        <taxon>Actinomycetes</taxon>
        <taxon>Micrococcales</taxon>
        <taxon>Microbacteriaceae</taxon>
        <taxon>Leucobacter</taxon>
    </lineage>
</organism>
<evidence type="ECO:0000313" key="4">
    <source>
        <dbReference type="Proteomes" id="UP000238650"/>
    </source>
</evidence>
<dbReference type="AlphaFoldDB" id="A0A2S9QRJ3"/>
<feature type="domain" description="PH" evidence="2">
    <location>
        <begin position="43"/>
        <end position="155"/>
    </location>
</feature>
<sequence>MSQTSYVILMAAVAGLALLGMWFAWRARARRDRGVEAPAAELSGATLLHLPRASYVSTTPEGSPFERVSIPSLRYKGYAELTVLSDGVIIAVTGETPVRIPAGRLRGTGTASGRVGKAVERDGLSLLRWAAGERVLESSFRLANPAEQAAFAKAIDQISTHASTSREGAK</sequence>
<feature type="transmembrane region" description="Helical" evidence="1">
    <location>
        <begin position="6"/>
        <end position="25"/>
    </location>
</feature>
<accession>A0A2S9QRJ3</accession>
<keyword evidence="1" id="KW-0472">Membrane</keyword>
<dbReference type="Pfam" id="PF25362">
    <property type="entry name" value="bPH_11"/>
    <property type="match status" value="1"/>
</dbReference>
<dbReference type="RefSeq" id="WP_105804518.1">
    <property type="nucleotide sequence ID" value="NZ_MWZD01000013.1"/>
</dbReference>
<evidence type="ECO:0000313" key="3">
    <source>
        <dbReference type="EMBL" id="PRI12209.1"/>
    </source>
</evidence>
<evidence type="ECO:0000259" key="2">
    <source>
        <dbReference type="Pfam" id="PF25362"/>
    </source>
</evidence>
<proteinExistence type="predicted"/>
<reference evidence="3 4" key="1">
    <citation type="journal article" date="2017" name="New Microbes New Infect">
        <title>Genome sequence of 'Leucobacter massiliensis' sp. nov. isolated from human pharynx after travel to the 2014 Hajj.</title>
        <authorList>
            <person name="Leangapichart T."/>
            <person name="Gautret P."/>
            <person name="Nguyen T.T."/>
            <person name="Armstrong N."/>
            <person name="Rolain J.M."/>
        </authorList>
    </citation>
    <scope>NUCLEOTIDE SEQUENCE [LARGE SCALE GENOMIC DNA]</scope>
    <source>
        <strain evidence="3 4">122RC15</strain>
    </source>
</reference>
<dbReference type="InterPro" id="IPR057446">
    <property type="entry name" value="PH_bac"/>
</dbReference>
<keyword evidence="1" id="KW-0812">Transmembrane</keyword>
<comment type="caution">
    <text evidence="3">The sequence shown here is derived from an EMBL/GenBank/DDBJ whole genome shotgun (WGS) entry which is preliminary data.</text>
</comment>
<evidence type="ECO:0000256" key="1">
    <source>
        <dbReference type="SAM" id="Phobius"/>
    </source>
</evidence>
<gene>
    <name evidence="3" type="ORF">B4915_03925</name>
</gene>